<dbReference type="Proteomes" id="UP000306441">
    <property type="component" value="Unassembled WGS sequence"/>
</dbReference>
<name>A0ABY2QAJ1_9HYPH</name>
<keyword evidence="2" id="KW-1185">Reference proteome</keyword>
<protein>
    <submittedName>
        <fullName evidence="1">Uncharacterized protein</fullName>
    </submittedName>
</protein>
<evidence type="ECO:0000313" key="1">
    <source>
        <dbReference type="EMBL" id="THF59008.1"/>
    </source>
</evidence>
<organism evidence="1 2">
    <name type="scientific">Ollibium composti</name>
    <dbReference type="NCBI Taxonomy" id="2675109"/>
    <lineage>
        <taxon>Bacteria</taxon>
        <taxon>Pseudomonadati</taxon>
        <taxon>Pseudomonadota</taxon>
        <taxon>Alphaproteobacteria</taxon>
        <taxon>Hyphomicrobiales</taxon>
        <taxon>Phyllobacteriaceae</taxon>
        <taxon>Ollibium</taxon>
    </lineage>
</organism>
<sequence length="168" mass="17504">MAALAVALPAALAVSGWGSFVNWRAVNVREPTAAQVGQKVDYAGAQWTVTRLTRLAGGEGRAVVLAEFEAVIPDPKAFANVPCQIGLSDGEGRTWQPVFLGDPVVRKMYPEALQRALCGGPSFAEAKGGEPVRMAASFAIPASASDLKLSVALLSALPAYLSVSEPQP</sequence>
<reference evidence="1 2" key="1">
    <citation type="submission" date="2019-04" db="EMBL/GenBank/DDBJ databases">
        <title>Mesorhizobium composti sp. nov., isolated from compost.</title>
        <authorList>
            <person name="Lin S.-Y."/>
            <person name="Hameed A."/>
            <person name="Hsieh Y.-T."/>
            <person name="Young C.-C."/>
        </authorList>
    </citation>
    <scope>NUCLEOTIDE SEQUENCE [LARGE SCALE GENOMIC DNA]</scope>
    <source>
        <strain evidence="1 2">CC-YTH430</strain>
    </source>
</reference>
<accession>A0ABY2QAJ1</accession>
<gene>
    <name evidence="1" type="ORF">E6C48_05000</name>
</gene>
<evidence type="ECO:0000313" key="2">
    <source>
        <dbReference type="Proteomes" id="UP000306441"/>
    </source>
</evidence>
<dbReference type="RefSeq" id="WP_136354639.1">
    <property type="nucleotide sequence ID" value="NZ_SSNY01000002.1"/>
</dbReference>
<dbReference type="EMBL" id="SSNY01000002">
    <property type="protein sequence ID" value="THF59008.1"/>
    <property type="molecule type" value="Genomic_DNA"/>
</dbReference>
<comment type="caution">
    <text evidence="1">The sequence shown here is derived from an EMBL/GenBank/DDBJ whole genome shotgun (WGS) entry which is preliminary data.</text>
</comment>
<proteinExistence type="predicted"/>